<protein>
    <submittedName>
        <fullName evidence="3">Beta-1,4-glucosyltransferase</fullName>
        <ecNumber evidence="3">2.4.1.-</ecNumber>
    </submittedName>
</protein>
<dbReference type="EMBL" id="JAVDVX010000007">
    <property type="protein sequence ID" value="MDR7091487.1"/>
    <property type="molecule type" value="Genomic_DNA"/>
</dbReference>
<dbReference type="NCBIfam" id="TIGR00696">
    <property type="entry name" value="wecG_tagA_cpsF"/>
    <property type="match status" value="1"/>
</dbReference>
<dbReference type="CDD" id="cd06533">
    <property type="entry name" value="Glyco_transf_WecG_TagA"/>
    <property type="match status" value="1"/>
</dbReference>
<evidence type="ECO:0000256" key="1">
    <source>
        <dbReference type="ARBA" id="ARBA00022676"/>
    </source>
</evidence>
<dbReference type="PANTHER" id="PTHR34136">
    <property type="match status" value="1"/>
</dbReference>
<sequence>MSQADKYLALGGFKLLRTTGNELEQQLQGHLEHGEQTALFFANTNFIVQCQGLQEQMAQSTLIINDGIGVDIGTWLVHRTRFPQNLNGTDFIPAFLHSIQQQGRVYLFGGKPGIALRAAHTLRTEFGVNVVGASDGYSQGQDTQALVNQINNSGANVLLVAMGNPLQERWILQQRANLQVKLLFGVGALLDFLAGDKPRAPDWIRRLRLEWFYRLCLEPARLARRYTLDIGLFLALCLRTGKRTGQYTNSGSSKG</sequence>
<reference evidence="3 4" key="1">
    <citation type="submission" date="2023-07" db="EMBL/GenBank/DDBJ databases">
        <title>Sorghum-associated microbial communities from plants grown in Nebraska, USA.</title>
        <authorList>
            <person name="Schachtman D."/>
        </authorList>
    </citation>
    <scope>NUCLEOTIDE SEQUENCE [LARGE SCALE GENOMIC DNA]</scope>
    <source>
        <strain evidence="3 4">BE190</strain>
    </source>
</reference>
<dbReference type="GO" id="GO:0016757">
    <property type="term" value="F:glycosyltransferase activity"/>
    <property type="evidence" value="ECO:0007669"/>
    <property type="project" value="UniProtKB-KW"/>
</dbReference>
<dbReference type="Proteomes" id="UP001253595">
    <property type="component" value="Unassembled WGS sequence"/>
</dbReference>
<keyword evidence="1 3" id="KW-0328">Glycosyltransferase</keyword>
<dbReference type="RefSeq" id="WP_310074845.1">
    <property type="nucleotide sequence ID" value="NZ_JAVDVX010000007.1"/>
</dbReference>
<proteinExistence type="predicted"/>
<organism evidence="3 4">
    <name type="scientific">Cellvibrio fibrivorans</name>
    <dbReference type="NCBI Taxonomy" id="126350"/>
    <lineage>
        <taxon>Bacteria</taxon>
        <taxon>Pseudomonadati</taxon>
        <taxon>Pseudomonadota</taxon>
        <taxon>Gammaproteobacteria</taxon>
        <taxon>Cellvibrionales</taxon>
        <taxon>Cellvibrionaceae</taxon>
        <taxon>Cellvibrio</taxon>
    </lineage>
</organism>
<accession>A0ABU1V207</accession>
<keyword evidence="2 3" id="KW-0808">Transferase</keyword>
<name>A0ABU1V207_9GAMM</name>
<dbReference type="Pfam" id="PF03808">
    <property type="entry name" value="Glyco_tran_WecG"/>
    <property type="match status" value="1"/>
</dbReference>
<comment type="caution">
    <text evidence="3">The sequence shown here is derived from an EMBL/GenBank/DDBJ whole genome shotgun (WGS) entry which is preliminary data.</text>
</comment>
<evidence type="ECO:0000256" key="2">
    <source>
        <dbReference type="ARBA" id="ARBA00022679"/>
    </source>
</evidence>
<dbReference type="PANTHER" id="PTHR34136:SF1">
    <property type="entry name" value="UDP-N-ACETYL-D-MANNOSAMINURONIC ACID TRANSFERASE"/>
    <property type="match status" value="1"/>
</dbReference>
<dbReference type="EC" id="2.4.1.-" evidence="3"/>
<gene>
    <name evidence="3" type="ORF">J2X05_003522</name>
</gene>
<evidence type="ECO:0000313" key="3">
    <source>
        <dbReference type="EMBL" id="MDR7091487.1"/>
    </source>
</evidence>
<keyword evidence="4" id="KW-1185">Reference proteome</keyword>
<evidence type="ECO:0000313" key="4">
    <source>
        <dbReference type="Proteomes" id="UP001253595"/>
    </source>
</evidence>
<dbReference type="InterPro" id="IPR004629">
    <property type="entry name" value="WecG_TagA_CpsF"/>
</dbReference>